<reference evidence="1 2" key="1">
    <citation type="journal article" date="2024" name="G3 (Bethesda)">
        <title>Genome assembly of Hibiscus sabdariffa L. provides insights into metabolisms of medicinal natural products.</title>
        <authorList>
            <person name="Kim T."/>
        </authorList>
    </citation>
    <scope>NUCLEOTIDE SEQUENCE [LARGE SCALE GENOMIC DNA]</scope>
    <source>
        <strain evidence="1">TK-2024</strain>
        <tissue evidence="1">Old leaves</tissue>
    </source>
</reference>
<gene>
    <name evidence="1" type="ORF">V6N12_037691</name>
</gene>
<name>A0ABR2C1J6_9ROSI</name>
<dbReference type="EMBL" id="JBBPBM010000070">
    <property type="protein sequence ID" value="KAK8513200.1"/>
    <property type="molecule type" value="Genomic_DNA"/>
</dbReference>
<sequence>MLADVQGSVTRDSTLKYAFDLHRGSTVIGIWSSLVKVDFLTQFLTMDIKEWVLLNLNDPVHVVNKPNDWELLFGSVCWDIWVECNVLAFGNPLEVHGTVLDRSQGLQLQCVYAINTVGMQSGQGMGCICYVDRSCSTFAATPIGWVVAC</sequence>
<keyword evidence="2" id="KW-1185">Reference proteome</keyword>
<protein>
    <submittedName>
        <fullName evidence="1">Uncharacterized protein</fullName>
    </submittedName>
</protein>
<dbReference type="Proteomes" id="UP001472677">
    <property type="component" value="Unassembled WGS sequence"/>
</dbReference>
<evidence type="ECO:0000313" key="1">
    <source>
        <dbReference type="EMBL" id="KAK8513200.1"/>
    </source>
</evidence>
<comment type="caution">
    <text evidence="1">The sequence shown here is derived from an EMBL/GenBank/DDBJ whole genome shotgun (WGS) entry which is preliminary data.</text>
</comment>
<proteinExistence type="predicted"/>
<evidence type="ECO:0000313" key="2">
    <source>
        <dbReference type="Proteomes" id="UP001472677"/>
    </source>
</evidence>
<organism evidence="1 2">
    <name type="scientific">Hibiscus sabdariffa</name>
    <name type="common">roselle</name>
    <dbReference type="NCBI Taxonomy" id="183260"/>
    <lineage>
        <taxon>Eukaryota</taxon>
        <taxon>Viridiplantae</taxon>
        <taxon>Streptophyta</taxon>
        <taxon>Embryophyta</taxon>
        <taxon>Tracheophyta</taxon>
        <taxon>Spermatophyta</taxon>
        <taxon>Magnoliopsida</taxon>
        <taxon>eudicotyledons</taxon>
        <taxon>Gunneridae</taxon>
        <taxon>Pentapetalae</taxon>
        <taxon>rosids</taxon>
        <taxon>malvids</taxon>
        <taxon>Malvales</taxon>
        <taxon>Malvaceae</taxon>
        <taxon>Malvoideae</taxon>
        <taxon>Hibiscus</taxon>
    </lineage>
</organism>
<accession>A0ABR2C1J6</accession>